<dbReference type="EMBL" id="AYEU01000014">
    <property type="protein sequence ID" value="ESK47651.1"/>
    <property type="molecule type" value="Genomic_DNA"/>
</dbReference>
<reference evidence="3 4" key="1">
    <citation type="submission" date="2013-10" db="EMBL/GenBank/DDBJ databases">
        <title>The Genome Sequence of Acinetobacter brisouii CIP 110357.</title>
        <authorList>
            <consortium name="The Broad Institute Genomics Platform"/>
            <consortium name="The Broad Institute Genome Sequencing Center for Infectious Disease"/>
            <person name="Cerqueira G."/>
            <person name="Feldgarden M."/>
            <person name="Courvalin P."/>
            <person name="Grillot-Courvalin C."/>
            <person name="Clermont D."/>
            <person name="Rocha E."/>
            <person name="Yoon E.-J."/>
            <person name="Nemec A."/>
            <person name="Young S.K."/>
            <person name="Zeng Q."/>
            <person name="Gargeya S."/>
            <person name="Fitzgerald M."/>
            <person name="Abouelleil A."/>
            <person name="Alvarado L."/>
            <person name="Berlin A.M."/>
            <person name="Chapman S.B."/>
            <person name="Gainer-Dewar J."/>
            <person name="Goldberg J."/>
            <person name="Gnerre S."/>
            <person name="Griggs A."/>
            <person name="Gujja S."/>
            <person name="Hansen M."/>
            <person name="Howarth C."/>
            <person name="Imamovic A."/>
            <person name="Ireland A."/>
            <person name="Larimer J."/>
            <person name="McCowan C."/>
            <person name="Murphy C."/>
            <person name="Pearson M."/>
            <person name="Poon T.W."/>
            <person name="Priest M."/>
            <person name="Roberts A."/>
            <person name="Saif S."/>
            <person name="Shea T."/>
            <person name="Sykes S."/>
            <person name="Wortman J."/>
            <person name="Nusbaum C."/>
            <person name="Birren B."/>
        </authorList>
    </citation>
    <scope>NUCLEOTIDE SEQUENCE [LARGE SCALE GENOMIC DNA]</scope>
    <source>
        <strain evidence="3 4">CIP 110357</strain>
    </source>
</reference>
<dbReference type="PATRIC" id="fig|1341683.3.peg.2886"/>
<evidence type="ECO:0000313" key="4">
    <source>
        <dbReference type="Proteomes" id="UP000018418"/>
    </source>
</evidence>
<dbReference type="AlphaFoldDB" id="V2UGG1"/>
<evidence type="ECO:0000256" key="1">
    <source>
        <dbReference type="SAM" id="MobiDB-lite"/>
    </source>
</evidence>
<organism evidence="3 4">
    <name type="scientific">Acinetobacter brisouii CIP 110357</name>
    <dbReference type="NCBI Taxonomy" id="1341683"/>
    <lineage>
        <taxon>Bacteria</taxon>
        <taxon>Pseudomonadati</taxon>
        <taxon>Pseudomonadota</taxon>
        <taxon>Gammaproteobacteria</taxon>
        <taxon>Moraxellales</taxon>
        <taxon>Moraxellaceae</taxon>
        <taxon>Acinetobacter</taxon>
    </lineage>
</organism>
<feature type="region of interest" description="Disordered" evidence="1">
    <location>
        <begin position="31"/>
        <end position="52"/>
    </location>
</feature>
<evidence type="ECO:0000256" key="2">
    <source>
        <dbReference type="SAM" id="SignalP"/>
    </source>
</evidence>
<dbReference type="Proteomes" id="UP000018418">
    <property type="component" value="Unassembled WGS sequence"/>
</dbReference>
<feature type="chain" id="PRO_5004710042" evidence="2">
    <location>
        <begin position="23"/>
        <end position="131"/>
    </location>
</feature>
<feature type="signal peptide" evidence="2">
    <location>
        <begin position="1"/>
        <end position="22"/>
    </location>
</feature>
<dbReference type="OrthoDB" id="6717527at2"/>
<keyword evidence="4" id="KW-1185">Reference proteome</keyword>
<comment type="caution">
    <text evidence="3">The sequence shown here is derived from an EMBL/GenBank/DDBJ whole genome shotgun (WGS) entry which is preliminary data.</text>
</comment>
<gene>
    <name evidence="3" type="ORF">P255_02925</name>
</gene>
<evidence type="ECO:0000313" key="3">
    <source>
        <dbReference type="EMBL" id="ESK47651.1"/>
    </source>
</evidence>
<proteinExistence type="predicted"/>
<protein>
    <submittedName>
        <fullName evidence="3">Uncharacterized protein</fullName>
    </submittedName>
</protein>
<dbReference type="HOGENOM" id="CLU_115263_1_0_6"/>
<dbReference type="RefSeq" id="WP_004902106.1">
    <property type="nucleotide sequence ID" value="NZ_BBTI01000006.1"/>
</dbReference>
<keyword evidence="2" id="KW-0732">Signal</keyword>
<name>V2UGG1_9GAMM</name>
<dbReference type="STRING" id="396323.VH98_12330"/>
<accession>V2UGG1</accession>
<dbReference type="PROSITE" id="PS51257">
    <property type="entry name" value="PROKAR_LIPOPROTEIN"/>
    <property type="match status" value="1"/>
</dbReference>
<sequence length="131" mass="14776">MKRFAKVALVSVTLLSMGTLTACQSMMQHHDPAGMQAGSEEPHHHHHWQHHMSEQEMAKHQAALEQFKQACNNQTVGAKVQVKLEDKTITGTCELRFKPDMNKDHPMYPANMNKDHSMYPANMPMSAPATK</sequence>